<organism evidence="2">
    <name type="scientific">Singulisphaera sp. Ch08</name>
    <dbReference type="NCBI Taxonomy" id="3120278"/>
    <lineage>
        <taxon>Bacteria</taxon>
        <taxon>Pseudomonadati</taxon>
        <taxon>Planctomycetota</taxon>
        <taxon>Planctomycetia</taxon>
        <taxon>Isosphaerales</taxon>
        <taxon>Isosphaeraceae</taxon>
        <taxon>Singulisphaera</taxon>
    </lineage>
</organism>
<protein>
    <submittedName>
        <fullName evidence="2">Nucleotidyltransferase family protein</fullName>
    </submittedName>
</protein>
<dbReference type="InterPro" id="IPR029044">
    <property type="entry name" value="Nucleotide-diphossugar_trans"/>
</dbReference>
<feature type="domain" description="MobA-like NTP transferase" evidence="1">
    <location>
        <begin position="5"/>
        <end position="169"/>
    </location>
</feature>
<dbReference type="AlphaFoldDB" id="A0AAU7CBD1"/>
<gene>
    <name evidence="2" type="ORF">V5E97_28895</name>
</gene>
<evidence type="ECO:0000259" key="1">
    <source>
        <dbReference type="Pfam" id="PF12804"/>
    </source>
</evidence>
<dbReference type="Gene3D" id="3.90.550.10">
    <property type="entry name" value="Spore Coat Polysaccharide Biosynthesis Protein SpsA, Chain A"/>
    <property type="match status" value="1"/>
</dbReference>
<dbReference type="SUPFAM" id="SSF53448">
    <property type="entry name" value="Nucleotide-diphospho-sugar transferases"/>
    <property type="match status" value="1"/>
</dbReference>
<proteinExistence type="predicted"/>
<accession>A0AAU7CBD1</accession>
<dbReference type="EMBL" id="CP155447">
    <property type="protein sequence ID" value="XBH02319.1"/>
    <property type="molecule type" value="Genomic_DNA"/>
</dbReference>
<name>A0AAU7CBD1_9BACT</name>
<dbReference type="RefSeq" id="WP_406695061.1">
    <property type="nucleotide sequence ID" value="NZ_CP155447.1"/>
</dbReference>
<dbReference type="PANTHER" id="PTHR43777">
    <property type="entry name" value="MOLYBDENUM COFACTOR CYTIDYLYLTRANSFERASE"/>
    <property type="match status" value="1"/>
</dbReference>
<reference evidence="2" key="1">
    <citation type="submission" date="2024-05" db="EMBL/GenBank/DDBJ databases">
        <title>Planctomycetes of the genus Singulisphaera possess chitinolytic capabilities.</title>
        <authorList>
            <person name="Ivanova A."/>
        </authorList>
    </citation>
    <scope>NUCLEOTIDE SEQUENCE</scope>
    <source>
        <strain evidence="2">Ch08T</strain>
    </source>
</reference>
<dbReference type="CDD" id="cd04182">
    <property type="entry name" value="GT_2_like_f"/>
    <property type="match status" value="1"/>
</dbReference>
<dbReference type="GO" id="GO:0016779">
    <property type="term" value="F:nucleotidyltransferase activity"/>
    <property type="evidence" value="ECO:0007669"/>
    <property type="project" value="UniProtKB-ARBA"/>
</dbReference>
<dbReference type="PANTHER" id="PTHR43777:SF1">
    <property type="entry name" value="MOLYBDENUM COFACTOR CYTIDYLYLTRANSFERASE"/>
    <property type="match status" value="1"/>
</dbReference>
<evidence type="ECO:0000313" key="2">
    <source>
        <dbReference type="EMBL" id="XBH02319.1"/>
    </source>
</evidence>
<dbReference type="Pfam" id="PF12804">
    <property type="entry name" value="NTP_transf_3"/>
    <property type="match status" value="1"/>
</dbReference>
<sequence>MIASIVPAAGRSERMGRPKLILPIDGRTVIARVVHALGQGGAKPVVVITPPRDAAGASTLIDEADRAGAIVKIAENRPPDMRASFEIGLAHLERSDCPSAVMLTPADSLGITAALVAQLMKHSETVPEAILIPTYQGRRGHPIVLPWTLAIQSRELPQGVGLNALVALHASEVIEVAVDESGALEDLDTPEDYQRWIRSPPQ</sequence>
<dbReference type="InterPro" id="IPR025877">
    <property type="entry name" value="MobA-like_NTP_Trfase"/>
</dbReference>